<feature type="transmembrane region" description="Helical" evidence="9">
    <location>
        <begin position="313"/>
        <end position="331"/>
    </location>
</feature>
<evidence type="ECO:0000256" key="2">
    <source>
        <dbReference type="ARBA" id="ARBA00008873"/>
    </source>
</evidence>
<dbReference type="InterPro" id="IPR027469">
    <property type="entry name" value="Cation_efflux_TMD_sf"/>
</dbReference>
<evidence type="ECO:0000259" key="10">
    <source>
        <dbReference type="Pfam" id="PF01545"/>
    </source>
</evidence>
<evidence type="ECO:0000256" key="5">
    <source>
        <dbReference type="ARBA" id="ARBA00022989"/>
    </source>
</evidence>
<dbReference type="OrthoDB" id="78669at2759"/>
<dbReference type="GO" id="GO:0005385">
    <property type="term" value="F:zinc ion transmembrane transporter activity"/>
    <property type="evidence" value="ECO:0007669"/>
    <property type="project" value="InterPro"/>
</dbReference>
<feature type="region of interest" description="Disordered" evidence="8">
    <location>
        <begin position="502"/>
        <end position="550"/>
    </location>
</feature>
<dbReference type="GO" id="GO:0006882">
    <property type="term" value="P:intracellular zinc ion homeostasis"/>
    <property type="evidence" value="ECO:0007669"/>
    <property type="project" value="InterPro"/>
</dbReference>
<evidence type="ECO:0000313" key="11">
    <source>
        <dbReference type="EMBL" id="TMW67671.1"/>
    </source>
</evidence>
<evidence type="ECO:0000256" key="7">
    <source>
        <dbReference type="ARBA" id="ARBA00023136"/>
    </source>
</evidence>
<dbReference type="AlphaFoldDB" id="A0A8K1CPZ4"/>
<accession>A0A8K1CPZ4</accession>
<feature type="transmembrane region" description="Helical" evidence="9">
    <location>
        <begin position="476"/>
        <end position="494"/>
    </location>
</feature>
<feature type="domain" description="Cation efflux protein transmembrane" evidence="10">
    <location>
        <begin position="374"/>
        <end position="617"/>
    </location>
</feature>
<comment type="caution">
    <text evidence="11">The sequence shown here is derived from an EMBL/GenBank/DDBJ whole genome shotgun (WGS) entry which is preliminary data.</text>
</comment>
<dbReference type="InterPro" id="IPR058533">
    <property type="entry name" value="Cation_efflux_TM"/>
</dbReference>
<protein>
    <recommendedName>
        <fullName evidence="10">Cation efflux protein transmembrane domain-containing protein</fullName>
    </recommendedName>
</protein>
<dbReference type="Pfam" id="PF01545">
    <property type="entry name" value="Cation_efflux"/>
    <property type="match status" value="1"/>
</dbReference>
<keyword evidence="3" id="KW-0813">Transport</keyword>
<feature type="transmembrane region" description="Helical" evidence="9">
    <location>
        <begin position="217"/>
        <end position="237"/>
    </location>
</feature>
<feature type="transmembrane region" description="Helical" evidence="9">
    <location>
        <begin position="178"/>
        <end position="196"/>
    </location>
</feature>
<feature type="region of interest" description="Disordered" evidence="8">
    <location>
        <begin position="702"/>
        <end position="797"/>
    </location>
</feature>
<sequence length="823" mass="91606">METDFGVYALDHRAGKTSYASTQQYVQDSVIASSTAFAMLVLQQQVMHHARNDFQTMAWLLLCLAVLQFAAKWWTRDQQNATTQQFWRLVKQTDMTYRLPLNGLRIIVQLYVRADALHHFGFLFAFLLENVDSLLLQPLKEGLGVLLGASASSHGGGSRGHTWMLLLGGYFVVAGVDAYEYGSLLHTMLLIAMALAMKEAENRMTETRLRLETSPHFHFLSLVCACVMALPLSLIIAPRAPRFGDGNDDDDSSGSSMWLLLGVGVAALHLASLYFRRNPFDKASSRNRWLAVMACTSTGLLGSLLISAFEDDWLRFFADLVAALIIVYAQFSEMLHASSHADAMVSSSSSSRHPADPAQILAVLWEKEDSRKILMFLSVNVSYMFIELLVGIWSNSLGLIGDAGHMFFDNGALFIGLIASYIGKLPADSQFTYGYGRVEVLSGFLNSILLLFMASHLIAEGCSRFMDPPEVKTDNLLLTSVIGLGVNIVGLVWFHDQVHGHSHGDGGHGHSHGGHGHSHGHSHQSHGEDAHHDHHGHSHGHSHGSSGGGPASNNSNMYGVYLHVLADTLGSVGVIVSSLLIQYKGWYVADPISSVAIAVLILGSTLSLLKDTLLQLLQRVPKDLEPQIQTALHQVETMVPHVTRVAQWHVWRHVNDTSIASVHVLVDAGAEEQAVLRQIREIFAHQLRMESHHLTVQIEKADPHQHHQHGLHQHKQHDHHQHHHHDHHDDHHHGHDHHHDHDHHHNHHHHSSQMSTHENPAGDEAWRPHQPAFFPGMRPQTLAPRHQSQDPQIYGPPVQHRVNLTQQPRTQSFPSYQHPPSAF</sequence>
<keyword evidence="4 9" id="KW-0812">Transmembrane</keyword>
<keyword evidence="12" id="KW-1185">Reference proteome</keyword>
<feature type="transmembrane region" description="Helical" evidence="9">
    <location>
        <begin position="587"/>
        <end position="609"/>
    </location>
</feature>
<feature type="compositionally biased region" description="Basic residues" evidence="8">
    <location>
        <begin position="509"/>
        <end position="524"/>
    </location>
</feature>
<dbReference type="EMBL" id="SPLM01000004">
    <property type="protein sequence ID" value="TMW67671.1"/>
    <property type="molecule type" value="Genomic_DNA"/>
</dbReference>
<comment type="similarity">
    <text evidence="2">Belongs to the cation diffusion facilitator (CDF) transporter (TC 2.A.4) family. SLC30A subfamily.</text>
</comment>
<comment type="subcellular location">
    <subcellularLocation>
        <location evidence="1">Membrane</location>
        <topology evidence="1">Multi-pass membrane protein</topology>
    </subcellularLocation>
</comment>
<dbReference type="Proteomes" id="UP000794436">
    <property type="component" value="Unassembled WGS sequence"/>
</dbReference>
<feature type="transmembrane region" description="Helical" evidence="9">
    <location>
        <begin position="257"/>
        <end position="275"/>
    </location>
</feature>
<dbReference type="NCBIfam" id="TIGR01297">
    <property type="entry name" value="CDF"/>
    <property type="match status" value="1"/>
</dbReference>
<feature type="transmembrane region" description="Helical" evidence="9">
    <location>
        <begin position="287"/>
        <end position="307"/>
    </location>
</feature>
<dbReference type="InterPro" id="IPR045316">
    <property type="entry name" value="Msc2-like"/>
</dbReference>
<evidence type="ECO:0000256" key="9">
    <source>
        <dbReference type="SAM" id="Phobius"/>
    </source>
</evidence>
<gene>
    <name evidence="11" type="ORF">Poli38472_011291</name>
</gene>
<evidence type="ECO:0000256" key="4">
    <source>
        <dbReference type="ARBA" id="ARBA00022692"/>
    </source>
</evidence>
<dbReference type="SUPFAM" id="SSF161111">
    <property type="entry name" value="Cation efflux protein transmembrane domain-like"/>
    <property type="match status" value="1"/>
</dbReference>
<evidence type="ECO:0000256" key="3">
    <source>
        <dbReference type="ARBA" id="ARBA00022448"/>
    </source>
</evidence>
<dbReference type="PANTHER" id="PTHR45755:SF4">
    <property type="entry name" value="ZINC TRANSPORTER 7"/>
    <property type="match status" value="1"/>
</dbReference>
<organism evidence="11 12">
    <name type="scientific">Pythium oligandrum</name>
    <name type="common">Mycoparasitic fungus</name>
    <dbReference type="NCBI Taxonomy" id="41045"/>
    <lineage>
        <taxon>Eukaryota</taxon>
        <taxon>Sar</taxon>
        <taxon>Stramenopiles</taxon>
        <taxon>Oomycota</taxon>
        <taxon>Peronosporomycetes</taxon>
        <taxon>Pythiales</taxon>
        <taxon>Pythiaceae</taxon>
        <taxon>Pythium</taxon>
    </lineage>
</organism>
<dbReference type="GO" id="GO:0005794">
    <property type="term" value="C:Golgi apparatus"/>
    <property type="evidence" value="ECO:0007669"/>
    <property type="project" value="TreeGrafter"/>
</dbReference>
<feature type="transmembrane region" description="Helical" evidence="9">
    <location>
        <begin position="405"/>
        <end position="423"/>
    </location>
</feature>
<feature type="transmembrane region" description="Helical" evidence="9">
    <location>
        <begin position="373"/>
        <end position="393"/>
    </location>
</feature>
<feature type="compositionally biased region" description="Basic residues" evidence="8">
    <location>
        <begin position="706"/>
        <end position="726"/>
    </location>
</feature>
<feature type="compositionally biased region" description="Basic residues" evidence="8">
    <location>
        <begin position="533"/>
        <end position="542"/>
    </location>
</feature>
<dbReference type="InterPro" id="IPR002524">
    <property type="entry name" value="Cation_efflux"/>
</dbReference>
<reference evidence="11" key="1">
    <citation type="submission" date="2019-03" db="EMBL/GenBank/DDBJ databases">
        <title>Long read genome sequence of the mycoparasitic Pythium oligandrum ATCC 38472 isolated from sugarbeet rhizosphere.</title>
        <authorList>
            <person name="Gaulin E."/>
        </authorList>
    </citation>
    <scope>NUCLEOTIDE SEQUENCE</scope>
    <source>
        <strain evidence="11">ATCC 38472_TT</strain>
    </source>
</reference>
<evidence type="ECO:0000256" key="6">
    <source>
        <dbReference type="ARBA" id="ARBA00023065"/>
    </source>
</evidence>
<dbReference type="GO" id="GO:0016020">
    <property type="term" value="C:membrane"/>
    <property type="evidence" value="ECO:0007669"/>
    <property type="project" value="UniProtKB-SubCell"/>
</dbReference>
<keyword evidence="6" id="KW-0406">Ion transport</keyword>
<dbReference type="Gene3D" id="1.20.1510.10">
    <property type="entry name" value="Cation efflux protein transmembrane domain"/>
    <property type="match status" value="1"/>
</dbReference>
<keyword evidence="7 9" id="KW-0472">Membrane</keyword>
<evidence type="ECO:0000313" key="12">
    <source>
        <dbReference type="Proteomes" id="UP000794436"/>
    </source>
</evidence>
<proteinExistence type="inferred from homology"/>
<feature type="transmembrane region" description="Helical" evidence="9">
    <location>
        <begin position="560"/>
        <end position="581"/>
    </location>
</feature>
<keyword evidence="5 9" id="KW-1133">Transmembrane helix</keyword>
<feature type="compositionally biased region" description="Basic residues" evidence="8">
    <location>
        <begin position="740"/>
        <end position="751"/>
    </location>
</feature>
<evidence type="ECO:0000256" key="1">
    <source>
        <dbReference type="ARBA" id="ARBA00004141"/>
    </source>
</evidence>
<name>A0A8K1CPZ4_PYTOL</name>
<evidence type="ECO:0000256" key="8">
    <source>
        <dbReference type="SAM" id="MobiDB-lite"/>
    </source>
</evidence>
<feature type="transmembrane region" description="Helical" evidence="9">
    <location>
        <begin position="435"/>
        <end position="456"/>
    </location>
</feature>
<dbReference type="PANTHER" id="PTHR45755">
    <property type="match status" value="1"/>
</dbReference>
<feature type="compositionally biased region" description="Basic and acidic residues" evidence="8">
    <location>
        <begin position="727"/>
        <end position="739"/>
    </location>
</feature>